<evidence type="ECO:0000256" key="1">
    <source>
        <dbReference type="ARBA" id="ARBA00004496"/>
    </source>
</evidence>
<dbReference type="Pfam" id="PF03830">
    <property type="entry name" value="PTSIIB_sorb"/>
    <property type="match status" value="1"/>
</dbReference>
<dbReference type="GO" id="GO:0005737">
    <property type="term" value="C:cytoplasm"/>
    <property type="evidence" value="ECO:0007669"/>
    <property type="project" value="UniProtKB-SubCell"/>
</dbReference>
<evidence type="ECO:0000256" key="3">
    <source>
        <dbReference type="ARBA" id="ARBA00022490"/>
    </source>
</evidence>
<dbReference type="Gene3D" id="3.40.35.10">
    <property type="entry name" value="Phosphotransferase system, sorbose subfamily IIB component"/>
    <property type="match status" value="1"/>
</dbReference>
<evidence type="ECO:0000313" key="10">
    <source>
        <dbReference type="Proteomes" id="UP000004935"/>
    </source>
</evidence>
<dbReference type="GO" id="GO:0009401">
    <property type="term" value="P:phosphoenolpyruvate-dependent sugar phosphotransferase system"/>
    <property type="evidence" value="ECO:0007669"/>
    <property type="project" value="UniProtKB-KW"/>
</dbReference>
<dbReference type="PROSITE" id="PS51101">
    <property type="entry name" value="PTS_EIIB_TYPE_4"/>
    <property type="match status" value="1"/>
</dbReference>
<reference evidence="9" key="2">
    <citation type="submission" date="2013-11" db="EMBL/GenBank/DDBJ databases">
        <title>Draft genome sequence of Anaerostipes caccae (DSM 14662).</title>
        <authorList>
            <person name="Sudarsanam P."/>
            <person name="Ley R."/>
            <person name="Guruge J."/>
            <person name="Turnbaugh P.J."/>
            <person name="Mahowald M."/>
            <person name="Liep D."/>
            <person name="Gordon J."/>
        </authorList>
    </citation>
    <scope>NUCLEOTIDE SEQUENCE</scope>
    <source>
        <strain evidence="9">DSM 14662</strain>
    </source>
</reference>
<dbReference type="RefSeq" id="WP_006568333.1">
    <property type="nucleotide sequence ID" value="NZ_AP023027.1"/>
</dbReference>
<dbReference type="EMBL" id="ABAX03000024">
    <property type="protein sequence ID" value="EDR96397.1"/>
    <property type="molecule type" value="Genomic_DNA"/>
</dbReference>
<gene>
    <name evidence="9" type="ORF">ANACAC_03020</name>
</gene>
<evidence type="ECO:0000256" key="2">
    <source>
        <dbReference type="ARBA" id="ARBA00022448"/>
    </source>
</evidence>
<evidence type="ECO:0000256" key="7">
    <source>
        <dbReference type="ARBA" id="ARBA00022777"/>
    </source>
</evidence>
<evidence type="ECO:0000256" key="4">
    <source>
        <dbReference type="ARBA" id="ARBA00022597"/>
    </source>
</evidence>
<dbReference type="AlphaFoldDB" id="B0MHQ9"/>
<comment type="caution">
    <text evidence="9">The sequence shown here is derived from an EMBL/GenBank/DDBJ whole genome shotgun (WGS) entry which is preliminary data.</text>
</comment>
<protein>
    <submittedName>
        <fullName evidence="9">PTS system sorbose subfamily IIB component</fullName>
    </submittedName>
</protein>
<comment type="subcellular location">
    <subcellularLocation>
        <location evidence="1">Cytoplasm</location>
    </subcellularLocation>
</comment>
<reference evidence="9" key="1">
    <citation type="submission" date="2007-11" db="EMBL/GenBank/DDBJ databases">
        <authorList>
            <person name="Fulton L."/>
            <person name="Clifton S."/>
            <person name="Fulton B."/>
            <person name="Xu J."/>
            <person name="Minx P."/>
            <person name="Pepin K.H."/>
            <person name="Johnson M."/>
            <person name="Thiruvilangam P."/>
            <person name="Bhonagiri V."/>
            <person name="Nash W.E."/>
            <person name="Mardis E.R."/>
            <person name="Wilson R.K."/>
        </authorList>
    </citation>
    <scope>NUCLEOTIDE SEQUENCE [LARGE SCALE GENOMIC DNA]</scope>
    <source>
        <strain evidence="9">DSM 14662</strain>
    </source>
</reference>
<evidence type="ECO:0000256" key="5">
    <source>
        <dbReference type="ARBA" id="ARBA00022679"/>
    </source>
</evidence>
<keyword evidence="10" id="KW-1185">Reference proteome</keyword>
<dbReference type="InterPro" id="IPR036667">
    <property type="entry name" value="PTS_IIB_sorbose-sp_sf"/>
</dbReference>
<organism evidence="9 10">
    <name type="scientific">Anaerostipes caccae (strain DSM 14662 / CCUG 47493 / JCM 13470 / NCIMB 13811 / L1-92)</name>
    <dbReference type="NCBI Taxonomy" id="411490"/>
    <lineage>
        <taxon>Bacteria</taxon>
        <taxon>Bacillati</taxon>
        <taxon>Bacillota</taxon>
        <taxon>Clostridia</taxon>
        <taxon>Lachnospirales</taxon>
        <taxon>Lachnospiraceae</taxon>
        <taxon>Anaerostipes</taxon>
    </lineage>
</organism>
<dbReference type="eggNOG" id="COG3444">
    <property type="taxonomic scope" value="Bacteria"/>
</dbReference>
<dbReference type="GO" id="GO:0008982">
    <property type="term" value="F:protein-N(PI)-phosphohistidine-sugar phosphotransferase activity"/>
    <property type="evidence" value="ECO:0007669"/>
    <property type="project" value="InterPro"/>
</dbReference>
<dbReference type="GO" id="GO:0016301">
    <property type="term" value="F:kinase activity"/>
    <property type="evidence" value="ECO:0007669"/>
    <property type="project" value="UniProtKB-KW"/>
</dbReference>
<evidence type="ECO:0000313" key="9">
    <source>
        <dbReference type="EMBL" id="EDR96397.1"/>
    </source>
</evidence>
<name>B0MHQ9_ANACD</name>
<dbReference type="Proteomes" id="UP000004935">
    <property type="component" value="Unassembled WGS sequence"/>
</dbReference>
<keyword evidence="4" id="KW-0762">Sugar transport</keyword>
<accession>B0MHQ9</accession>
<sequence length="164" mass="18147">MKEWKGGFYMGKLALVRIDNRLIHGQVASGWIGKCNAGKIVVIDTATAENEMMRDILSLAVPPGIEFSVYTQEEGIAAYKNDRFGTESVMLIFKSIQTAYDCYKAGIDFAELQIGGTGVRKDAKVLEGPITVTENEIKMLDELKADGVEIYLQQTVQSKSTKWS</sequence>
<keyword evidence="5" id="KW-0808">Transferase</keyword>
<keyword evidence="3" id="KW-0963">Cytoplasm</keyword>
<evidence type="ECO:0000256" key="6">
    <source>
        <dbReference type="ARBA" id="ARBA00022683"/>
    </source>
</evidence>
<dbReference type="STRING" id="411490.ANACAC_03020"/>
<keyword evidence="7" id="KW-0418">Kinase</keyword>
<evidence type="ECO:0000259" key="8">
    <source>
        <dbReference type="PROSITE" id="PS51101"/>
    </source>
</evidence>
<feature type="domain" description="PTS EIIB type-4" evidence="8">
    <location>
        <begin position="9"/>
        <end position="164"/>
    </location>
</feature>
<dbReference type="InterPro" id="IPR004720">
    <property type="entry name" value="PTS_IIB_sorbose-sp"/>
</dbReference>
<keyword evidence="6" id="KW-0598">Phosphotransferase system</keyword>
<dbReference type="HOGENOM" id="CLU_116175_0_0_9"/>
<dbReference type="SUPFAM" id="SSF52728">
    <property type="entry name" value="PTS IIb component"/>
    <property type="match status" value="1"/>
</dbReference>
<keyword evidence="2" id="KW-0813">Transport</keyword>
<proteinExistence type="predicted"/>